<protein>
    <submittedName>
        <fullName evidence="1">Uncharacterized protein</fullName>
    </submittedName>
</protein>
<evidence type="ECO:0000313" key="2">
    <source>
        <dbReference type="Proteomes" id="UP001497382"/>
    </source>
</evidence>
<accession>A0AAV1ZC76</accession>
<evidence type="ECO:0000313" key="1">
    <source>
        <dbReference type="EMBL" id="CAL1268075.1"/>
    </source>
</evidence>
<keyword evidence="2" id="KW-1185">Reference proteome</keyword>
<feature type="non-terminal residue" evidence="1">
    <location>
        <position position="32"/>
    </location>
</feature>
<sequence>MKDNSEIYKSVTRFITFQHYLPHRAVVLQDKV</sequence>
<reference evidence="1 2" key="1">
    <citation type="submission" date="2024-04" db="EMBL/GenBank/DDBJ databases">
        <authorList>
            <person name="Rising A."/>
            <person name="Reimegard J."/>
            <person name="Sonavane S."/>
            <person name="Akerstrom W."/>
            <person name="Nylinder S."/>
            <person name="Hedman E."/>
            <person name="Kallberg Y."/>
        </authorList>
    </citation>
    <scope>NUCLEOTIDE SEQUENCE [LARGE SCALE GENOMIC DNA]</scope>
</reference>
<organism evidence="1 2">
    <name type="scientific">Larinioides sclopetarius</name>
    <dbReference type="NCBI Taxonomy" id="280406"/>
    <lineage>
        <taxon>Eukaryota</taxon>
        <taxon>Metazoa</taxon>
        <taxon>Ecdysozoa</taxon>
        <taxon>Arthropoda</taxon>
        <taxon>Chelicerata</taxon>
        <taxon>Arachnida</taxon>
        <taxon>Araneae</taxon>
        <taxon>Araneomorphae</taxon>
        <taxon>Entelegynae</taxon>
        <taxon>Araneoidea</taxon>
        <taxon>Araneidae</taxon>
        <taxon>Larinioides</taxon>
    </lineage>
</organism>
<gene>
    <name evidence="1" type="ORF">LARSCL_LOCUS3981</name>
</gene>
<name>A0AAV1ZC76_9ARAC</name>
<comment type="caution">
    <text evidence="1">The sequence shown here is derived from an EMBL/GenBank/DDBJ whole genome shotgun (WGS) entry which is preliminary data.</text>
</comment>
<dbReference type="EMBL" id="CAXIEN010000031">
    <property type="protein sequence ID" value="CAL1268075.1"/>
    <property type="molecule type" value="Genomic_DNA"/>
</dbReference>
<proteinExistence type="predicted"/>
<dbReference type="Proteomes" id="UP001497382">
    <property type="component" value="Unassembled WGS sequence"/>
</dbReference>
<dbReference type="AlphaFoldDB" id="A0AAV1ZC76"/>